<evidence type="ECO:0000259" key="7">
    <source>
        <dbReference type="PROSITE" id="PS50157"/>
    </source>
</evidence>
<keyword evidence="2" id="KW-0677">Repeat</keyword>
<evidence type="ECO:0000256" key="5">
    <source>
        <dbReference type="PROSITE-ProRule" id="PRU00042"/>
    </source>
</evidence>
<evidence type="ECO:0000256" key="6">
    <source>
        <dbReference type="SAM" id="MobiDB-lite"/>
    </source>
</evidence>
<dbReference type="GO" id="GO:0008270">
    <property type="term" value="F:zinc ion binding"/>
    <property type="evidence" value="ECO:0007669"/>
    <property type="project" value="UniProtKB-KW"/>
</dbReference>
<gene>
    <name evidence="8" type="ORF">ABG768_028030</name>
</gene>
<dbReference type="PANTHER" id="PTHR24379">
    <property type="entry name" value="KRAB AND ZINC FINGER DOMAIN-CONTAINING"/>
    <property type="match status" value="1"/>
</dbReference>
<keyword evidence="1" id="KW-0479">Metal-binding</keyword>
<feature type="compositionally biased region" description="Acidic residues" evidence="6">
    <location>
        <begin position="69"/>
        <end position="78"/>
    </location>
</feature>
<feature type="region of interest" description="Disordered" evidence="6">
    <location>
        <begin position="68"/>
        <end position="116"/>
    </location>
</feature>
<dbReference type="AlphaFoldDB" id="A0AAW2ABA5"/>
<keyword evidence="3 5" id="KW-0863">Zinc-finger</keyword>
<dbReference type="PROSITE" id="PS00028">
    <property type="entry name" value="ZINC_FINGER_C2H2_1"/>
    <property type="match status" value="1"/>
</dbReference>
<evidence type="ECO:0000256" key="2">
    <source>
        <dbReference type="ARBA" id="ARBA00022737"/>
    </source>
</evidence>
<comment type="caution">
    <text evidence="8">The sequence shown here is derived from an EMBL/GenBank/DDBJ whole genome shotgun (WGS) entry which is preliminary data.</text>
</comment>
<sequence length="116" mass="13058">MLKQHEKSHQGSGTLCCSVCSGAFAQSSYLQLKLHLHNGEQLFHCKVCNKIFVKMSTFEKHCKKHQMEMDEGEDDTVKEEDPPFELHTAASPTPSTSEVNTRSKTRAKIKSTMDNS</sequence>
<protein>
    <recommendedName>
        <fullName evidence="7">C2H2-type domain-containing protein</fullName>
    </recommendedName>
</protein>
<feature type="compositionally biased region" description="Polar residues" evidence="6">
    <location>
        <begin position="90"/>
        <end position="102"/>
    </location>
</feature>
<dbReference type="PROSITE" id="PS50157">
    <property type="entry name" value="ZINC_FINGER_C2H2_2"/>
    <property type="match status" value="2"/>
</dbReference>
<name>A0AAW2ABA5_CULAL</name>
<proteinExistence type="predicted"/>
<organism evidence="8 9">
    <name type="scientific">Culter alburnus</name>
    <name type="common">Topmouth culter</name>
    <dbReference type="NCBI Taxonomy" id="194366"/>
    <lineage>
        <taxon>Eukaryota</taxon>
        <taxon>Metazoa</taxon>
        <taxon>Chordata</taxon>
        <taxon>Craniata</taxon>
        <taxon>Vertebrata</taxon>
        <taxon>Euteleostomi</taxon>
        <taxon>Actinopterygii</taxon>
        <taxon>Neopterygii</taxon>
        <taxon>Teleostei</taxon>
        <taxon>Ostariophysi</taxon>
        <taxon>Cypriniformes</taxon>
        <taxon>Xenocyprididae</taxon>
        <taxon>Xenocypridinae</taxon>
        <taxon>Culter</taxon>
    </lineage>
</organism>
<dbReference type="Gene3D" id="3.30.160.60">
    <property type="entry name" value="Classic Zinc Finger"/>
    <property type="match status" value="1"/>
</dbReference>
<reference evidence="8 9" key="1">
    <citation type="submission" date="2024-05" db="EMBL/GenBank/DDBJ databases">
        <title>A high-quality chromosomal-level genome assembly of Topmouth culter (Culter alburnus).</title>
        <authorList>
            <person name="Zhao H."/>
        </authorList>
    </citation>
    <scope>NUCLEOTIDE SEQUENCE [LARGE SCALE GENOMIC DNA]</scope>
    <source>
        <strain evidence="8">CATC2023</strain>
        <tissue evidence="8">Muscle</tissue>
    </source>
</reference>
<feature type="domain" description="C2H2-type" evidence="7">
    <location>
        <begin position="15"/>
        <end position="42"/>
    </location>
</feature>
<dbReference type="SUPFAM" id="SSF57667">
    <property type="entry name" value="beta-beta-alpha zinc fingers"/>
    <property type="match status" value="1"/>
</dbReference>
<feature type="domain" description="C2H2-type" evidence="7">
    <location>
        <begin position="43"/>
        <end position="70"/>
    </location>
</feature>
<evidence type="ECO:0000313" key="9">
    <source>
        <dbReference type="Proteomes" id="UP001479290"/>
    </source>
</evidence>
<evidence type="ECO:0000313" key="8">
    <source>
        <dbReference type="EMBL" id="KAK9969889.1"/>
    </source>
</evidence>
<keyword evidence="4" id="KW-0862">Zinc</keyword>
<accession>A0AAW2ABA5</accession>
<dbReference type="Proteomes" id="UP001479290">
    <property type="component" value="Unassembled WGS sequence"/>
</dbReference>
<evidence type="ECO:0000256" key="3">
    <source>
        <dbReference type="ARBA" id="ARBA00022771"/>
    </source>
</evidence>
<dbReference type="InterPro" id="IPR013087">
    <property type="entry name" value="Znf_C2H2_type"/>
</dbReference>
<evidence type="ECO:0000256" key="1">
    <source>
        <dbReference type="ARBA" id="ARBA00022723"/>
    </source>
</evidence>
<dbReference type="EMBL" id="JAWDJR010000009">
    <property type="protein sequence ID" value="KAK9969889.1"/>
    <property type="molecule type" value="Genomic_DNA"/>
</dbReference>
<dbReference type="PANTHER" id="PTHR24379:SF121">
    <property type="entry name" value="C2H2-TYPE DOMAIN-CONTAINING PROTEIN"/>
    <property type="match status" value="1"/>
</dbReference>
<evidence type="ECO:0000256" key="4">
    <source>
        <dbReference type="ARBA" id="ARBA00022833"/>
    </source>
</evidence>
<dbReference type="InterPro" id="IPR036236">
    <property type="entry name" value="Znf_C2H2_sf"/>
</dbReference>
<keyword evidence="9" id="KW-1185">Reference proteome</keyword>